<dbReference type="EMBL" id="QGTJ01000015">
    <property type="protein sequence ID" value="PWV58605.1"/>
    <property type="molecule type" value="Genomic_DNA"/>
</dbReference>
<gene>
    <name evidence="2" type="ORF">C7443_11533</name>
</gene>
<dbReference type="GO" id="GO:0051537">
    <property type="term" value="F:2 iron, 2 sulfur cluster binding"/>
    <property type="evidence" value="ECO:0007669"/>
    <property type="project" value="TreeGrafter"/>
</dbReference>
<dbReference type="NCBIfam" id="TIGR00049">
    <property type="entry name" value="iron-sulfur cluster assembly accessory protein"/>
    <property type="match status" value="1"/>
</dbReference>
<dbReference type="RefSeq" id="WP_110020403.1">
    <property type="nucleotide sequence ID" value="NZ_QGTJ01000015.1"/>
</dbReference>
<evidence type="ECO:0000259" key="1">
    <source>
        <dbReference type="Pfam" id="PF01521"/>
    </source>
</evidence>
<accession>A0A317MQY6</accession>
<dbReference type="InterPro" id="IPR016092">
    <property type="entry name" value="ATAP"/>
</dbReference>
<dbReference type="PANTHER" id="PTHR43011:SF1">
    <property type="entry name" value="IRON-SULFUR CLUSTER ASSEMBLY 2 HOMOLOG, MITOCHONDRIAL"/>
    <property type="match status" value="1"/>
</dbReference>
<protein>
    <submittedName>
        <fullName evidence="2">Iron-sulfur cluster assembly protein</fullName>
    </submittedName>
</protein>
<organism evidence="2 3">
    <name type="scientific">Plasticicumulans acidivorans</name>
    <dbReference type="NCBI Taxonomy" id="886464"/>
    <lineage>
        <taxon>Bacteria</taxon>
        <taxon>Pseudomonadati</taxon>
        <taxon>Pseudomonadota</taxon>
        <taxon>Gammaproteobacteria</taxon>
        <taxon>Candidatus Competibacteraceae</taxon>
        <taxon>Plasticicumulans</taxon>
    </lineage>
</organism>
<reference evidence="2 3" key="1">
    <citation type="submission" date="2018-05" db="EMBL/GenBank/DDBJ databases">
        <title>Genomic Encyclopedia of Type Strains, Phase IV (KMG-IV): sequencing the most valuable type-strain genomes for metagenomic binning, comparative biology and taxonomic classification.</title>
        <authorList>
            <person name="Goeker M."/>
        </authorList>
    </citation>
    <scope>NUCLEOTIDE SEQUENCE [LARGE SCALE GENOMIC DNA]</scope>
    <source>
        <strain evidence="2 3">DSM 23606</strain>
    </source>
</reference>
<dbReference type="InterPro" id="IPR000361">
    <property type="entry name" value="ATAP_core_dom"/>
</dbReference>
<dbReference type="InterPro" id="IPR017870">
    <property type="entry name" value="FeS_cluster_insertion_CS"/>
</dbReference>
<dbReference type="GO" id="GO:0016226">
    <property type="term" value="P:iron-sulfur cluster assembly"/>
    <property type="evidence" value="ECO:0007669"/>
    <property type="project" value="InterPro"/>
</dbReference>
<evidence type="ECO:0000313" key="3">
    <source>
        <dbReference type="Proteomes" id="UP000246569"/>
    </source>
</evidence>
<dbReference type="Proteomes" id="UP000246569">
    <property type="component" value="Unassembled WGS sequence"/>
</dbReference>
<evidence type="ECO:0000313" key="2">
    <source>
        <dbReference type="EMBL" id="PWV58605.1"/>
    </source>
</evidence>
<dbReference type="SUPFAM" id="SSF89360">
    <property type="entry name" value="HesB-like domain"/>
    <property type="match status" value="1"/>
</dbReference>
<dbReference type="PANTHER" id="PTHR43011">
    <property type="entry name" value="IRON-SULFUR CLUSTER ASSEMBLY 2 HOMOLOG, MITOCHONDRIAL"/>
    <property type="match status" value="1"/>
</dbReference>
<sequence>MITLTPSAINAVRRFIQTSADPVAGLRVSVTGGGCSGMQYAMKLETSAADDDTRFDMDGVVVLVDPLSAPLIDGVNIDFVDSIEGSGFKFSNPNAAKSCACGQSFSAA</sequence>
<dbReference type="PROSITE" id="PS01152">
    <property type="entry name" value="HESB"/>
    <property type="match status" value="1"/>
</dbReference>
<name>A0A317MQY6_9GAMM</name>
<keyword evidence="3" id="KW-1185">Reference proteome</keyword>
<dbReference type="InterPro" id="IPR035903">
    <property type="entry name" value="HesB-like_dom_sf"/>
</dbReference>
<dbReference type="Gene3D" id="2.60.300.12">
    <property type="entry name" value="HesB-like domain"/>
    <property type="match status" value="1"/>
</dbReference>
<proteinExistence type="predicted"/>
<dbReference type="GO" id="GO:0005506">
    <property type="term" value="F:iron ion binding"/>
    <property type="evidence" value="ECO:0007669"/>
    <property type="project" value="TreeGrafter"/>
</dbReference>
<dbReference type="OrthoDB" id="9801228at2"/>
<feature type="domain" description="Core" evidence="1">
    <location>
        <begin position="2"/>
        <end position="102"/>
    </location>
</feature>
<dbReference type="AlphaFoldDB" id="A0A317MQY6"/>
<comment type="caution">
    <text evidence="2">The sequence shown here is derived from an EMBL/GenBank/DDBJ whole genome shotgun (WGS) entry which is preliminary data.</text>
</comment>
<dbReference type="GO" id="GO:0051539">
    <property type="term" value="F:4 iron, 4 sulfur cluster binding"/>
    <property type="evidence" value="ECO:0007669"/>
    <property type="project" value="TreeGrafter"/>
</dbReference>
<dbReference type="Pfam" id="PF01521">
    <property type="entry name" value="Fe-S_biosyn"/>
    <property type="match status" value="1"/>
</dbReference>